<proteinExistence type="predicted"/>
<protein>
    <submittedName>
        <fullName evidence="6">GntR family transcriptional regulator</fullName>
    </submittedName>
</protein>
<evidence type="ECO:0000256" key="2">
    <source>
        <dbReference type="ARBA" id="ARBA00023125"/>
    </source>
</evidence>
<evidence type="ECO:0000313" key="6">
    <source>
        <dbReference type="EMBL" id="MFC5813631.1"/>
    </source>
</evidence>
<dbReference type="Proteomes" id="UP001596096">
    <property type="component" value="Unassembled WGS sequence"/>
</dbReference>
<keyword evidence="1" id="KW-0805">Transcription regulation</keyword>
<dbReference type="InterPro" id="IPR000524">
    <property type="entry name" value="Tscrpt_reg_HTH_GntR"/>
</dbReference>
<evidence type="ECO:0000256" key="4">
    <source>
        <dbReference type="SAM" id="Coils"/>
    </source>
</evidence>
<dbReference type="PANTHER" id="PTHR44846">
    <property type="entry name" value="MANNOSYL-D-GLYCERATE TRANSPORT/METABOLISM SYSTEM REPRESSOR MNGR-RELATED"/>
    <property type="match status" value="1"/>
</dbReference>
<keyword evidence="2" id="KW-0238">DNA-binding</keyword>
<dbReference type="Pfam" id="PF00392">
    <property type="entry name" value="GntR"/>
    <property type="match status" value="1"/>
</dbReference>
<keyword evidence="7" id="KW-1185">Reference proteome</keyword>
<organism evidence="6 7">
    <name type="scientific">Nonomuraea harbinensis</name>
    <dbReference type="NCBI Taxonomy" id="1286938"/>
    <lineage>
        <taxon>Bacteria</taxon>
        <taxon>Bacillati</taxon>
        <taxon>Actinomycetota</taxon>
        <taxon>Actinomycetes</taxon>
        <taxon>Streptosporangiales</taxon>
        <taxon>Streptosporangiaceae</taxon>
        <taxon>Nonomuraea</taxon>
    </lineage>
</organism>
<evidence type="ECO:0000256" key="3">
    <source>
        <dbReference type="ARBA" id="ARBA00023163"/>
    </source>
</evidence>
<evidence type="ECO:0000313" key="7">
    <source>
        <dbReference type="Proteomes" id="UP001596096"/>
    </source>
</evidence>
<dbReference type="RefSeq" id="WP_219543020.1">
    <property type="nucleotide sequence ID" value="NZ_JAHKRN010000001.1"/>
</dbReference>
<dbReference type="SMART" id="SM00345">
    <property type="entry name" value="HTH_GNTR"/>
    <property type="match status" value="1"/>
</dbReference>
<dbReference type="CDD" id="cd07377">
    <property type="entry name" value="WHTH_GntR"/>
    <property type="match status" value="1"/>
</dbReference>
<sequence length="128" mass="13535">MVKNTGQPAYLQIADDLRAQIRGGSLAPGTPLPSTTRLAEQYGASLSVVKLAVGVLRTEGLVIGQQGKGVFVRDADELPPPAKAGDVAEVSEEVAELRATVQDLSKRLAKVEEQLATSTTRRPGRSSR</sequence>
<dbReference type="PANTHER" id="PTHR44846:SF17">
    <property type="entry name" value="GNTR-FAMILY TRANSCRIPTIONAL REGULATOR"/>
    <property type="match status" value="1"/>
</dbReference>
<dbReference type="EMBL" id="JBHSNW010000001">
    <property type="protein sequence ID" value="MFC5813631.1"/>
    <property type="molecule type" value="Genomic_DNA"/>
</dbReference>
<gene>
    <name evidence="6" type="ORF">ACFPUY_00975</name>
</gene>
<comment type="caution">
    <text evidence="6">The sequence shown here is derived from an EMBL/GenBank/DDBJ whole genome shotgun (WGS) entry which is preliminary data.</text>
</comment>
<feature type="domain" description="HTH gntR-type" evidence="5">
    <location>
        <begin position="7"/>
        <end position="75"/>
    </location>
</feature>
<evidence type="ECO:0000256" key="1">
    <source>
        <dbReference type="ARBA" id="ARBA00023015"/>
    </source>
</evidence>
<evidence type="ECO:0000259" key="5">
    <source>
        <dbReference type="PROSITE" id="PS50949"/>
    </source>
</evidence>
<keyword evidence="3" id="KW-0804">Transcription</keyword>
<keyword evidence="4" id="KW-0175">Coiled coil</keyword>
<reference evidence="7" key="1">
    <citation type="journal article" date="2019" name="Int. J. Syst. Evol. Microbiol.">
        <title>The Global Catalogue of Microorganisms (GCM) 10K type strain sequencing project: providing services to taxonomists for standard genome sequencing and annotation.</title>
        <authorList>
            <consortium name="The Broad Institute Genomics Platform"/>
            <consortium name="The Broad Institute Genome Sequencing Center for Infectious Disease"/>
            <person name="Wu L."/>
            <person name="Ma J."/>
        </authorList>
    </citation>
    <scope>NUCLEOTIDE SEQUENCE [LARGE SCALE GENOMIC DNA]</scope>
    <source>
        <strain evidence="7">CGMCC 4.7106</strain>
    </source>
</reference>
<dbReference type="InterPro" id="IPR050679">
    <property type="entry name" value="Bact_HTH_transcr_reg"/>
</dbReference>
<accession>A0ABW1BKA3</accession>
<dbReference type="PROSITE" id="PS50949">
    <property type="entry name" value="HTH_GNTR"/>
    <property type="match status" value="1"/>
</dbReference>
<feature type="coiled-coil region" evidence="4">
    <location>
        <begin position="87"/>
        <end position="121"/>
    </location>
</feature>
<name>A0ABW1BKA3_9ACTN</name>